<dbReference type="PANTHER" id="PTHR30221">
    <property type="entry name" value="SMALL-CONDUCTANCE MECHANOSENSITIVE CHANNEL"/>
    <property type="match status" value="1"/>
</dbReference>
<dbReference type="Pfam" id="PF00924">
    <property type="entry name" value="MS_channel_2nd"/>
    <property type="match status" value="1"/>
</dbReference>
<evidence type="ECO:0000256" key="3">
    <source>
        <dbReference type="ARBA" id="ARBA00022989"/>
    </source>
</evidence>
<feature type="domain" description="Mechanosensitive ion channel MscS" evidence="6">
    <location>
        <begin position="218"/>
        <end position="262"/>
    </location>
</feature>
<dbReference type="InterPro" id="IPR008910">
    <property type="entry name" value="MSC_TM_helix"/>
</dbReference>
<accession>A0A6G8Q120</accession>
<dbReference type="KEGG" id="rmar:GBA65_18565"/>
<dbReference type="InterPro" id="IPR045275">
    <property type="entry name" value="MscS_archaea/bacteria_type"/>
</dbReference>
<reference evidence="7 8" key="1">
    <citation type="submission" date="2019-10" db="EMBL/GenBank/DDBJ databases">
        <title>Rubrobacter sp nov SCSIO 52915 isolated from a deep-sea sediment in the South China Sea.</title>
        <authorList>
            <person name="Chen R.W."/>
        </authorList>
    </citation>
    <scope>NUCLEOTIDE SEQUENCE [LARGE SCALE GENOMIC DNA]</scope>
    <source>
        <strain evidence="7 8">SCSIO 52915</strain>
    </source>
</reference>
<keyword evidence="4 5" id="KW-0472">Membrane</keyword>
<dbReference type="InterPro" id="IPR023408">
    <property type="entry name" value="MscS_beta-dom_sf"/>
</dbReference>
<dbReference type="SUPFAM" id="SSF50182">
    <property type="entry name" value="Sm-like ribonucleoproteins"/>
    <property type="match status" value="1"/>
</dbReference>
<feature type="transmembrane region" description="Helical" evidence="5">
    <location>
        <begin position="81"/>
        <end position="101"/>
    </location>
</feature>
<dbReference type="EMBL" id="CP045121">
    <property type="protein sequence ID" value="QIN80189.1"/>
    <property type="molecule type" value="Genomic_DNA"/>
</dbReference>
<keyword evidence="3 5" id="KW-1133">Transmembrane helix</keyword>
<feature type="transmembrane region" description="Helical" evidence="5">
    <location>
        <begin position="156"/>
        <end position="175"/>
    </location>
</feature>
<feature type="transmembrane region" description="Helical" evidence="5">
    <location>
        <begin position="18"/>
        <end position="39"/>
    </location>
</feature>
<dbReference type="GO" id="GO:0008381">
    <property type="term" value="F:mechanosensitive monoatomic ion channel activity"/>
    <property type="evidence" value="ECO:0007669"/>
    <property type="project" value="InterPro"/>
</dbReference>
<gene>
    <name evidence="7" type="ORF">GBA65_18565</name>
</gene>
<dbReference type="Proteomes" id="UP000502706">
    <property type="component" value="Chromosome"/>
</dbReference>
<dbReference type="InterPro" id="IPR010920">
    <property type="entry name" value="LSM_dom_sf"/>
</dbReference>
<comment type="subcellular location">
    <subcellularLocation>
        <location evidence="1">Membrane</location>
    </subcellularLocation>
</comment>
<dbReference type="PANTHER" id="PTHR30221:SF1">
    <property type="entry name" value="SMALL-CONDUCTANCE MECHANOSENSITIVE CHANNEL"/>
    <property type="match status" value="1"/>
</dbReference>
<evidence type="ECO:0000256" key="4">
    <source>
        <dbReference type="ARBA" id="ARBA00023136"/>
    </source>
</evidence>
<organism evidence="7 8">
    <name type="scientific">Rubrobacter marinus</name>
    <dbReference type="NCBI Taxonomy" id="2653852"/>
    <lineage>
        <taxon>Bacteria</taxon>
        <taxon>Bacillati</taxon>
        <taxon>Actinomycetota</taxon>
        <taxon>Rubrobacteria</taxon>
        <taxon>Rubrobacterales</taxon>
        <taxon>Rubrobacteraceae</taxon>
        <taxon>Rubrobacter</taxon>
    </lineage>
</organism>
<protein>
    <submittedName>
        <fullName evidence="7">Mechanosensitive ion channel</fullName>
    </submittedName>
</protein>
<proteinExistence type="predicted"/>
<evidence type="ECO:0000256" key="5">
    <source>
        <dbReference type="SAM" id="Phobius"/>
    </source>
</evidence>
<feature type="transmembrane region" description="Helical" evidence="5">
    <location>
        <begin position="181"/>
        <end position="206"/>
    </location>
</feature>
<feature type="transmembrane region" description="Helical" evidence="5">
    <location>
        <begin position="113"/>
        <end position="135"/>
    </location>
</feature>
<dbReference type="RefSeq" id="WP_166397863.1">
    <property type="nucleotide sequence ID" value="NZ_CP045121.1"/>
</dbReference>
<evidence type="ECO:0000313" key="7">
    <source>
        <dbReference type="EMBL" id="QIN80189.1"/>
    </source>
</evidence>
<evidence type="ECO:0000256" key="1">
    <source>
        <dbReference type="ARBA" id="ARBA00004370"/>
    </source>
</evidence>
<name>A0A6G8Q120_9ACTN</name>
<dbReference type="Gene3D" id="2.30.30.60">
    <property type="match status" value="1"/>
</dbReference>
<sequence length="270" mass="27922">MDTLEKILADLGGAATEFVPRLVGAVVVMLVALVVALLLQRLANRLLDALGLDDLFDQTGASASLSQLGYDGGPSRLLGQVLFAGTILTGLAGALSVLGIASLEQTIDQLVNLSGRALVALVILIGGIMLAGWLSEFVAREAEGAGLRGVRIFQRVAFVTVLTISGLVAASQLGLETSVLVLFAIVIFSTIGLVTAIALGGGLVTLSSNIAASSYVREGINVGDEISLGEIEGRVEEVGRAAVVLRSEDGYLYRIPNNALLEGIVRKRAG</sequence>
<evidence type="ECO:0000313" key="8">
    <source>
        <dbReference type="Proteomes" id="UP000502706"/>
    </source>
</evidence>
<keyword evidence="8" id="KW-1185">Reference proteome</keyword>
<dbReference type="Pfam" id="PF05552">
    <property type="entry name" value="MS_channel_1st_1"/>
    <property type="match status" value="1"/>
</dbReference>
<dbReference type="InterPro" id="IPR006685">
    <property type="entry name" value="MscS_channel_2nd"/>
</dbReference>
<dbReference type="AlphaFoldDB" id="A0A6G8Q120"/>
<evidence type="ECO:0000259" key="6">
    <source>
        <dbReference type="Pfam" id="PF00924"/>
    </source>
</evidence>
<keyword evidence="2 5" id="KW-0812">Transmembrane</keyword>
<dbReference type="GO" id="GO:0016020">
    <property type="term" value="C:membrane"/>
    <property type="evidence" value="ECO:0007669"/>
    <property type="project" value="UniProtKB-SubCell"/>
</dbReference>
<evidence type="ECO:0000256" key="2">
    <source>
        <dbReference type="ARBA" id="ARBA00022692"/>
    </source>
</evidence>